<dbReference type="SMART" id="SM00707">
    <property type="entry name" value="RPEL"/>
    <property type="match status" value="2"/>
</dbReference>
<protein>
    <submittedName>
        <fullName evidence="11">MKL/myocardin-like protein 1</fullName>
    </submittedName>
</protein>
<evidence type="ECO:0000256" key="1">
    <source>
        <dbReference type="ARBA" id="ARBA00004123"/>
    </source>
</evidence>
<dbReference type="STRING" id="6265.A0A0B2VSP7"/>
<dbReference type="InterPro" id="IPR004018">
    <property type="entry name" value="RPEL_repeat"/>
</dbReference>
<keyword evidence="3" id="KW-0805">Transcription regulation</keyword>
<evidence type="ECO:0000313" key="12">
    <source>
        <dbReference type="Proteomes" id="UP000031036"/>
    </source>
</evidence>
<feature type="region of interest" description="Disordered" evidence="9">
    <location>
        <begin position="758"/>
        <end position="798"/>
    </location>
</feature>
<dbReference type="GO" id="GO:0003713">
    <property type="term" value="F:transcription coactivator activity"/>
    <property type="evidence" value="ECO:0007669"/>
    <property type="project" value="TreeGrafter"/>
</dbReference>
<dbReference type="Pfam" id="PF02037">
    <property type="entry name" value="SAP"/>
    <property type="match status" value="1"/>
</dbReference>
<dbReference type="GO" id="GO:0045944">
    <property type="term" value="P:positive regulation of transcription by RNA polymerase II"/>
    <property type="evidence" value="ECO:0007669"/>
    <property type="project" value="TreeGrafter"/>
</dbReference>
<evidence type="ECO:0000256" key="7">
    <source>
        <dbReference type="PROSITE-ProRule" id="PRU00401"/>
    </source>
</evidence>
<gene>
    <name evidence="11" type="primary">Mkl1</name>
    <name evidence="11" type="ORF">Tcan_08421</name>
</gene>
<feature type="domain" description="SAP" evidence="10">
    <location>
        <begin position="390"/>
        <end position="424"/>
    </location>
</feature>
<dbReference type="Gene3D" id="1.10.720.30">
    <property type="entry name" value="SAP domain"/>
    <property type="match status" value="1"/>
</dbReference>
<evidence type="ECO:0000256" key="4">
    <source>
        <dbReference type="ARBA" id="ARBA00023054"/>
    </source>
</evidence>
<evidence type="ECO:0000256" key="8">
    <source>
        <dbReference type="SAM" id="Coils"/>
    </source>
</evidence>
<feature type="region of interest" description="Disordered" evidence="9">
    <location>
        <begin position="355"/>
        <end position="388"/>
    </location>
</feature>
<dbReference type="OMA" id="LFLQWQR"/>
<organism evidence="11 12">
    <name type="scientific">Toxocara canis</name>
    <name type="common">Canine roundworm</name>
    <dbReference type="NCBI Taxonomy" id="6265"/>
    <lineage>
        <taxon>Eukaryota</taxon>
        <taxon>Metazoa</taxon>
        <taxon>Ecdysozoa</taxon>
        <taxon>Nematoda</taxon>
        <taxon>Chromadorea</taxon>
        <taxon>Rhabditida</taxon>
        <taxon>Spirurina</taxon>
        <taxon>Ascaridomorpha</taxon>
        <taxon>Ascaridoidea</taxon>
        <taxon>Toxocaridae</taxon>
        <taxon>Toxocara</taxon>
    </lineage>
</organism>
<feature type="compositionally biased region" description="Polar residues" evidence="9">
    <location>
        <begin position="308"/>
        <end position="325"/>
    </location>
</feature>
<feature type="region of interest" description="Disordered" evidence="9">
    <location>
        <begin position="1123"/>
        <end position="1148"/>
    </location>
</feature>
<feature type="compositionally biased region" description="Basic and acidic residues" evidence="9">
    <location>
        <begin position="49"/>
        <end position="58"/>
    </location>
</feature>
<feature type="region of interest" description="Disordered" evidence="9">
    <location>
        <begin position="993"/>
        <end position="1059"/>
    </location>
</feature>
<comment type="subcellular location">
    <subcellularLocation>
        <location evidence="1">Nucleus</location>
    </subcellularLocation>
</comment>
<evidence type="ECO:0000259" key="10">
    <source>
        <dbReference type="PROSITE" id="PS50800"/>
    </source>
</evidence>
<keyword evidence="2" id="KW-0677">Repeat</keyword>
<feature type="repeat" description="RPEL" evidence="7">
    <location>
        <begin position="53"/>
        <end position="78"/>
    </location>
</feature>
<dbReference type="GO" id="GO:0005634">
    <property type="term" value="C:nucleus"/>
    <property type="evidence" value="ECO:0007669"/>
    <property type="project" value="UniProtKB-SubCell"/>
</dbReference>
<reference evidence="11 12" key="1">
    <citation type="submission" date="2014-11" db="EMBL/GenBank/DDBJ databases">
        <title>Genetic blueprint of the zoonotic pathogen Toxocara canis.</title>
        <authorList>
            <person name="Zhu X.-Q."/>
            <person name="Korhonen P.K."/>
            <person name="Cai H."/>
            <person name="Young N.D."/>
            <person name="Nejsum P."/>
            <person name="von Samson-Himmelstjerna G."/>
            <person name="Boag P.R."/>
            <person name="Tan P."/>
            <person name="Li Q."/>
            <person name="Min J."/>
            <person name="Yang Y."/>
            <person name="Wang X."/>
            <person name="Fang X."/>
            <person name="Hall R.S."/>
            <person name="Hofmann A."/>
            <person name="Sternberg P.W."/>
            <person name="Jex A.R."/>
            <person name="Gasser R.B."/>
        </authorList>
    </citation>
    <scope>NUCLEOTIDE SEQUENCE [LARGE SCALE GENOMIC DNA]</scope>
    <source>
        <strain evidence="11">PN_DK_2014</strain>
    </source>
</reference>
<comment type="caution">
    <text evidence="11">The sequence shown here is derived from an EMBL/GenBank/DDBJ whole genome shotgun (WGS) entry which is preliminary data.</text>
</comment>
<dbReference type="PANTHER" id="PTHR22793:SF12">
    <property type="entry name" value="MYOCARDIN-RELATED TRANSCRIPTION FACTOR, ISOFORM H"/>
    <property type="match status" value="1"/>
</dbReference>
<evidence type="ECO:0000313" key="11">
    <source>
        <dbReference type="EMBL" id="KHN84417.1"/>
    </source>
</evidence>
<accession>A0A0B2VSP7</accession>
<keyword evidence="12" id="KW-1185">Reference proteome</keyword>
<feature type="compositionally biased region" description="Basic and acidic residues" evidence="9">
    <location>
        <begin position="25"/>
        <end position="35"/>
    </location>
</feature>
<feature type="coiled-coil region" evidence="8">
    <location>
        <begin position="809"/>
        <end position="843"/>
    </location>
</feature>
<evidence type="ECO:0000256" key="3">
    <source>
        <dbReference type="ARBA" id="ARBA00023015"/>
    </source>
</evidence>
<dbReference type="OrthoDB" id="197676at2759"/>
<evidence type="ECO:0000256" key="9">
    <source>
        <dbReference type="SAM" id="MobiDB-lite"/>
    </source>
</evidence>
<feature type="region of interest" description="Disordered" evidence="9">
    <location>
        <begin position="299"/>
        <end position="325"/>
    </location>
</feature>
<keyword evidence="5" id="KW-0804">Transcription</keyword>
<dbReference type="PANTHER" id="PTHR22793">
    <property type="entry name" value="MYOCARDIN-RELATED TRANSCRIPTION FACTOR-RELATED"/>
    <property type="match status" value="1"/>
</dbReference>
<dbReference type="SUPFAM" id="SSF68906">
    <property type="entry name" value="SAP domain"/>
    <property type="match status" value="1"/>
</dbReference>
<dbReference type="InterPro" id="IPR043451">
    <property type="entry name" value="Myocardin-like"/>
</dbReference>
<evidence type="ECO:0000256" key="6">
    <source>
        <dbReference type="ARBA" id="ARBA00023242"/>
    </source>
</evidence>
<proteinExistence type="predicted"/>
<dbReference type="InterPro" id="IPR036361">
    <property type="entry name" value="SAP_dom_sf"/>
</dbReference>
<feature type="compositionally biased region" description="Low complexity" evidence="9">
    <location>
        <begin position="357"/>
        <end position="374"/>
    </location>
</feature>
<dbReference type="SMART" id="SM00513">
    <property type="entry name" value="SAP"/>
    <property type="match status" value="1"/>
</dbReference>
<feature type="compositionally biased region" description="Basic residues" evidence="9">
    <location>
        <begin position="1030"/>
        <end position="1039"/>
    </location>
</feature>
<dbReference type="InterPro" id="IPR003034">
    <property type="entry name" value="SAP_dom"/>
</dbReference>
<keyword evidence="4 8" id="KW-0175">Coiled coil</keyword>
<sequence length="1333" mass="145063">MSSYEKDNGRNQVQSELKVTVRYGYRPEDTIRTDNTENGDAPRSGSLRANEREALKRKIEQRPCKQKLVTQHILLSASCADSLIQKKAEVLKRCKLKDSLNKKLQHRPGPLELVTKKILQADAELEQAIQEGRILFTKTTDAAERNISNQHSLHAEMEVISTASTYDQNNPKSSSSCTAKSKVRKKSHLCRTPYQQTALSNCAKSNLKTATSPNLAKVVGWRKEGTSAQDTQPLASDTMSGCNAVVSASDSEATQVQSSYDLLLQQQQLFLQWQKEVEEARANNASRCANTEVHFSAVHEEHMRKSPSESCSVTETSPSAVQTMGNTHSSGGEYAFDVDSRTLICEQPMLEQCCQNSTPAPTTTTSEASPPTTAVARPASSTAEKPKLKLSDYRVQDLKNECKKRQLPVSGAKPQLVERLKPFEEAILAASADEGAAGAREVVSATSPTSEWSNGSNRLPPISNVINDYIQHNFTQPPQQVAHLQPLLLHVPAVSQQQQLLHLVDSNGSLVAMATVPGNVQCCRVSSDCACDGSQQPVGAAVGQYDNVERTELVSQPTTSLHNEPTFSFAQLGSGGQFTLVQATSSGDSNKPSESTVADDTRQQCTPGVVTCSQLQQPCGGQLAHAPCCSLQPTSPNVQSCGAAVLTPMQQQQSIQFGNNANTSAQLLSANPTQIVPAQTIQMLAQPMQLSSAQLLPAGAAPNSSHPCFVGQGDSIQYATHYVVSVSEQTQQPSRQEGVIPTQCARCSPAQAAAPPLGCSPVMGDSAPGSSPNVPSPPAKLDGSSRSQGVHSIHVDPNDTNALLSATTLSIHEEMLRFQQRKIEELQKELHRSQQQLKHQQQVILAAKRAQQTKRQECAQQKGECQQSQADVWLNQLDIKHLNKFHIQLFLQHKLQQQQMQEQILEQQKLTTTEQKLQEELHVEQAVQDIVRLIKQDARTALLIVQLLRRYQLERGRQAAANAAVVVSNGECVNASSGVSSEQQQQVVACNAEGSGASGGDQVGQDVAAKRTSTNDDEEPTPSVAISAHSKPKSKKKSVVSRSASSKADPGDCKEKASTAQVDMEEIFRKVLEDASRALLLNDSDKRDESSAAVASEEILNAHSQPSGRPQEQQQTLSFNNGASQAPELCTNPSEHDHFTDSFAPTQSSPAFFVGDQEVHAECADDRYEERVEVLEEGAAVVDEVEDQPVHYSKNQAFDDLMDVLRDDQATTTDERRLETDFGANAEYESNELATLLDDTWFDSETVAQPTPAYDASCAPYAQDEANELIDDMDSRDGAEQGDSAMSCFEPNQLTDQAMNMDWLDLMLPSPGHDNMSVQPLYNQMVADTEILG</sequence>
<dbReference type="Gene3D" id="6.10.150.10">
    <property type="match status" value="1"/>
</dbReference>
<keyword evidence="6" id="KW-0539">Nucleus</keyword>
<dbReference type="Proteomes" id="UP000031036">
    <property type="component" value="Unassembled WGS sequence"/>
</dbReference>
<dbReference type="PROSITE" id="PS50800">
    <property type="entry name" value="SAP"/>
    <property type="match status" value="1"/>
</dbReference>
<evidence type="ECO:0000256" key="5">
    <source>
        <dbReference type="ARBA" id="ARBA00023163"/>
    </source>
</evidence>
<dbReference type="Pfam" id="PF02755">
    <property type="entry name" value="RPEL"/>
    <property type="match status" value="1"/>
</dbReference>
<name>A0A0B2VSP7_TOXCA</name>
<dbReference type="PROSITE" id="PS51073">
    <property type="entry name" value="RPEL"/>
    <property type="match status" value="2"/>
</dbReference>
<dbReference type="EMBL" id="JPKZ01000986">
    <property type="protein sequence ID" value="KHN84417.1"/>
    <property type="molecule type" value="Genomic_DNA"/>
</dbReference>
<feature type="region of interest" description="Disordered" evidence="9">
    <location>
        <begin position="24"/>
        <end position="58"/>
    </location>
</feature>
<feature type="repeat" description="RPEL" evidence="7">
    <location>
        <begin position="98"/>
        <end position="123"/>
    </location>
</feature>
<evidence type="ECO:0000256" key="2">
    <source>
        <dbReference type="ARBA" id="ARBA00022737"/>
    </source>
</evidence>